<evidence type="ECO:0000256" key="3">
    <source>
        <dbReference type="ARBA" id="ARBA00022771"/>
    </source>
</evidence>
<dbReference type="PANTHER" id="PTHR19303:SF74">
    <property type="entry name" value="POGO TRANSPOSABLE ELEMENT WITH KRAB DOMAIN"/>
    <property type="match status" value="1"/>
</dbReference>
<feature type="domain" description="Zinc finger PHD-type" evidence="5">
    <location>
        <begin position="457"/>
        <end position="499"/>
    </location>
</feature>
<keyword evidence="4" id="KW-0862">Zinc</keyword>
<dbReference type="InterPro" id="IPR050863">
    <property type="entry name" value="CenT-Element_Derived"/>
</dbReference>
<sequence>MYFIISGTNLPYTMDKIKKGRWDSENLKIAIEKVINKKMSLRESASRYGIPTTTLYDKLKLIREGKEVELKPVLGRFTKTFSSEYENVLVSHVKDLADRCMPLTKKEFLKLAFDLAVHLKIPHRFNVQKEAAGKHFYYEFMKRHPDLSLRTAESTSLMRAVGFNRAQVNLFFINLKILLDKYNFPPSNVYNCDETGVTTVQKHAKVMAKKNTRQIGKLTSAERGKNVTILFCMSATGNFIPPFFIFPRQRMHERLMINSPPDSEGVAQPKGWMNNEFFLKWLHHFTKFARPSKESPILLLLDGHSSHKTLEVINWCRDNNIHLISSPPHTTHKLQPLDRSFMKPFKNAYNEQWPSTSKGPDCVRQAILNISPLPDAAKKRAQTRKRKSEKSQILTASPYKLSLENKENEKLLKEQKKLQRTFKKTDKADKIKKTKVLPLKEKEQQSNVSSQAHQETSCVVCLEDHDEDWIQCNSCKEWAHEACADIPECSELYICDRCHLF</sequence>
<keyword evidence="2" id="KW-0479">Metal-binding</keyword>
<dbReference type="InterPro" id="IPR004875">
    <property type="entry name" value="DDE_SF_endonuclease_dom"/>
</dbReference>
<comment type="subcellular location">
    <subcellularLocation>
        <location evidence="1">Nucleus</location>
    </subcellularLocation>
</comment>
<dbReference type="AlphaFoldDB" id="A0A9J7IND0"/>
<organism evidence="6 7">
    <name type="scientific">Spodoptera litura</name>
    <name type="common">Asian cotton leafworm</name>
    <dbReference type="NCBI Taxonomy" id="69820"/>
    <lineage>
        <taxon>Eukaryota</taxon>
        <taxon>Metazoa</taxon>
        <taxon>Ecdysozoa</taxon>
        <taxon>Arthropoda</taxon>
        <taxon>Hexapoda</taxon>
        <taxon>Insecta</taxon>
        <taxon>Pterygota</taxon>
        <taxon>Neoptera</taxon>
        <taxon>Endopterygota</taxon>
        <taxon>Lepidoptera</taxon>
        <taxon>Glossata</taxon>
        <taxon>Ditrysia</taxon>
        <taxon>Noctuoidea</taxon>
        <taxon>Noctuidae</taxon>
        <taxon>Amphipyrinae</taxon>
        <taxon>Spodoptera</taxon>
    </lineage>
</organism>
<dbReference type="Proteomes" id="UP000301870">
    <property type="component" value="Chromosome 13"/>
</dbReference>
<dbReference type="Pfam" id="PF03184">
    <property type="entry name" value="DDE_1"/>
    <property type="match status" value="1"/>
</dbReference>
<reference evidence="7" key="1">
    <citation type="submission" date="2025-08" db="UniProtKB">
        <authorList>
            <consortium name="RefSeq"/>
        </authorList>
    </citation>
    <scope>IDENTIFICATION</scope>
    <source>
        <strain evidence="7">Ishihara</strain>
        <tissue evidence="7">Whole body</tissue>
    </source>
</reference>
<accession>A0A9J7IND0</accession>
<gene>
    <name evidence="7" type="primary">LOC111351487</name>
</gene>
<dbReference type="Gene3D" id="3.30.40.10">
    <property type="entry name" value="Zinc/RING finger domain, C3HC4 (zinc finger)"/>
    <property type="match status" value="1"/>
</dbReference>
<dbReference type="Pfam" id="PF05225">
    <property type="entry name" value="HTH_psq"/>
    <property type="match status" value="1"/>
</dbReference>
<keyword evidence="6" id="KW-1185">Reference proteome</keyword>
<evidence type="ECO:0000313" key="6">
    <source>
        <dbReference type="Proteomes" id="UP000301870"/>
    </source>
</evidence>
<protein>
    <submittedName>
        <fullName evidence="7">Uncharacterized protein LOC111351487 isoform X2</fullName>
    </submittedName>
</protein>
<dbReference type="GO" id="GO:0008270">
    <property type="term" value="F:zinc ion binding"/>
    <property type="evidence" value="ECO:0007669"/>
    <property type="project" value="UniProtKB-KW"/>
</dbReference>
<dbReference type="PANTHER" id="PTHR19303">
    <property type="entry name" value="TRANSPOSON"/>
    <property type="match status" value="1"/>
</dbReference>
<dbReference type="InterPro" id="IPR013083">
    <property type="entry name" value="Znf_RING/FYVE/PHD"/>
</dbReference>
<dbReference type="RefSeq" id="XP_022819195.1">
    <property type="nucleotide sequence ID" value="XM_022963427.1"/>
</dbReference>
<proteinExistence type="predicted"/>
<dbReference type="GO" id="GO:0003677">
    <property type="term" value="F:DNA binding"/>
    <property type="evidence" value="ECO:0007669"/>
    <property type="project" value="InterPro"/>
</dbReference>
<dbReference type="SMART" id="SM00249">
    <property type="entry name" value="PHD"/>
    <property type="match status" value="1"/>
</dbReference>
<dbReference type="Gene3D" id="1.10.10.60">
    <property type="entry name" value="Homeodomain-like"/>
    <property type="match status" value="1"/>
</dbReference>
<dbReference type="InterPro" id="IPR036397">
    <property type="entry name" value="RNaseH_sf"/>
</dbReference>
<dbReference type="InterPro" id="IPR009057">
    <property type="entry name" value="Homeodomain-like_sf"/>
</dbReference>
<keyword evidence="3" id="KW-0863">Zinc-finger</keyword>
<evidence type="ECO:0000256" key="2">
    <source>
        <dbReference type="ARBA" id="ARBA00022723"/>
    </source>
</evidence>
<dbReference type="InterPro" id="IPR001965">
    <property type="entry name" value="Znf_PHD"/>
</dbReference>
<dbReference type="SUPFAM" id="SSF46689">
    <property type="entry name" value="Homeodomain-like"/>
    <property type="match status" value="1"/>
</dbReference>
<dbReference type="GeneID" id="111351487"/>
<evidence type="ECO:0000256" key="4">
    <source>
        <dbReference type="ARBA" id="ARBA00022833"/>
    </source>
</evidence>
<name>A0A9J7IND0_SPOLT</name>
<dbReference type="CDD" id="cd15517">
    <property type="entry name" value="PHD_TCF19_like"/>
    <property type="match status" value="1"/>
</dbReference>
<dbReference type="Gene3D" id="3.30.420.10">
    <property type="entry name" value="Ribonuclease H-like superfamily/Ribonuclease H"/>
    <property type="match status" value="1"/>
</dbReference>
<dbReference type="GO" id="GO:0005634">
    <property type="term" value="C:nucleus"/>
    <property type="evidence" value="ECO:0007669"/>
    <property type="project" value="UniProtKB-SubCell"/>
</dbReference>
<evidence type="ECO:0000259" key="5">
    <source>
        <dbReference type="SMART" id="SM00249"/>
    </source>
</evidence>
<dbReference type="InterPro" id="IPR011011">
    <property type="entry name" value="Znf_FYVE_PHD"/>
</dbReference>
<dbReference type="InterPro" id="IPR007889">
    <property type="entry name" value="HTH_Psq"/>
</dbReference>
<evidence type="ECO:0000256" key="1">
    <source>
        <dbReference type="ARBA" id="ARBA00004123"/>
    </source>
</evidence>
<evidence type="ECO:0000313" key="7">
    <source>
        <dbReference type="RefSeq" id="XP_022819195.1"/>
    </source>
</evidence>
<dbReference type="SUPFAM" id="SSF57903">
    <property type="entry name" value="FYVE/PHD zinc finger"/>
    <property type="match status" value="1"/>
</dbReference>